<feature type="compositionally biased region" description="Polar residues" evidence="1">
    <location>
        <begin position="18"/>
        <end position="30"/>
    </location>
</feature>
<keyword evidence="4" id="KW-1185">Reference proteome</keyword>
<dbReference type="RefSeq" id="XP_047758782.1">
    <property type="nucleotide sequence ID" value="XM_047902791.1"/>
</dbReference>
<gene>
    <name evidence="3" type="ORF">CLAFUR5_03643</name>
</gene>
<feature type="compositionally biased region" description="Polar residues" evidence="1">
    <location>
        <begin position="339"/>
        <end position="356"/>
    </location>
</feature>
<dbReference type="Proteomes" id="UP000756132">
    <property type="component" value="Chromosome 2"/>
</dbReference>
<feature type="compositionally biased region" description="Basic and acidic residues" evidence="1">
    <location>
        <begin position="729"/>
        <end position="742"/>
    </location>
</feature>
<dbReference type="OrthoDB" id="4153178at2759"/>
<evidence type="ECO:0008006" key="5">
    <source>
        <dbReference type="Google" id="ProtNLM"/>
    </source>
</evidence>
<feature type="compositionally biased region" description="Basic and acidic residues" evidence="1">
    <location>
        <begin position="838"/>
        <end position="856"/>
    </location>
</feature>
<protein>
    <recommendedName>
        <fullName evidence="5">Serine-rich protein</fullName>
    </recommendedName>
</protein>
<dbReference type="AlphaFoldDB" id="A0A9Q8P5Z2"/>
<feature type="compositionally biased region" description="Polar residues" evidence="1">
    <location>
        <begin position="172"/>
        <end position="185"/>
    </location>
</feature>
<evidence type="ECO:0000256" key="1">
    <source>
        <dbReference type="SAM" id="MobiDB-lite"/>
    </source>
</evidence>
<keyword evidence="2" id="KW-1133">Transmembrane helix</keyword>
<reference evidence="3" key="1">
    <citation type="submission" date="2021-12" db="EMBL/GenBank/DDBJ databases">
        <authorList>
            <person name="Zaccaron A."/>
            <person name="Stergiopoulos I."/>
        </authorList>
    </citation>
    <scope>NUCLEOTIDE SEQUENCE</scope>
    <source>
        <strain evidence="3">Race5_Kim</strain>
    </source>
</reference>
<feature type="compositionally biased region" description="Low complexity" evidence="1">
    <location>
        <begin position="434"/>
        <end position="446"/>
    </location>
</feature>
<feature type="compositionally biased region" description="Polar residues" evidence="1">
    <location>
        <begin position="202"/>
        <end position="211"/>
    </location>
</feature>
<feature type="compositionally biased region" description="Basic and acidic residues" evidence="1">
    <location>
        <begin position="756"/>
        <end position="773"/>
    </location>
</feature>
<feature type="region of interest" description="Disordered" evidence="1">
    <location>
        <begin position="562"/>
        <end position="647"/>
    </location>
</feature>
<feature type="compositionally biased region" description="Polar residues" evidence="1">
    <location>
        <begin position="291"/>
        <end position="321"/>
    </location>
</feature>
<evidence type="ECO:0000256" key="2">
    <source>
        <dbReference type="SAM" id="Phobius"/>
    </source>
</evidence>
<dbReference type="KEGG" id="ffu:CLAFUR5_03643"/>
<feature type="region of interest" description="Disordered" evidence="1">
    <location>
        <begin position="674"/>
        <end position="856"/>
    </location>
</feature>
<sequence length="996" mass="110055">MFLDPEPLSKRKKDMSSGFFSSQRPVTSARNHPARTSWRKASLHERSKSENNQQEPNLTLPEQLATVRLVNASPAPESPPHHGVDGDDANEENWEENPTALPRLPQSDQLAQFKETSVRYPATSAADREHDVSETNTPANEVQTADNAPGITLLPDEWQHELPPPVWHRRNTSSGYYSQASTLQDSEIAYSKKSRKSERYSTLSQLSTLRGTPTPHEQETRERAEVEASARSGLAQALQTLQEASPERPERLSTIRPVPSSDTSSPTDPEPGARSLETSPVRPRTAPSDLEQPSSSEGTPQQSSKRTLSAGSIQPFSSTPNWRDVPGTPASHHQRDGSPESQAISEATFPNTSSPNFIAYTPDSVRPISKSDHPIHGATSIDSINSRLKYGPAGRPHTGRSLTNSGSRASLTSSNDTLPPLYIPKKRLRHKAASESLSLQAEAQALEEAHDSEAMDDIDTLPFPKRPFSSHLSTIASESSRTASQHLSHFSLGSGVLTGDDASSSPLSPGHRRQWSAPAESVGSGPRSTGTRGTSSSEFQEDAGDMTLGIFREHSAMPEPLFKTNAASGSNSMDAPRRYDGPLPPMPPIPKSRDSDENFDTLSELQAPALQQKRSGYSLRARSNSTSTHSRQLSQVSNVESERTSQGSTLFPTWAKRFYSGTHALQSKTSFGSLSAGIRQPARHQRGDSAYTDRSITSRLGTGYSNVDSSSPVRSHFLPAIFRPRTRKRSLEHQRNSRDSRSSKIRKSGTSRRSRDRPFQDTRDSMAIHRDPLPQDPYEEGPKDSAAEILPSGQPKWGPLKDPAPSPPRDENDHRRPRLPRRYSKQRQWDQMEFPRPMTKDRLSDFGAHSDDHDHTLRLPRLAPSKRTSQNRLSAWRPPSFVSSLDTLITSRHNRQILLFMLGFLCPLTWMLGAVLPLPKKPVSAGDLEANLGNGPSEEDVQMAMMKHEAGDAERRWREEKVYYKARWWRVLNRVMSVVGLGVIGAVIALAVVATT</sequence>
<feature type="compositionally biased region" description="Polar residues" evidence="1">
    <location>
        <begin position="400"/>
        <end position="417"/>
    </location>
</feature>
<feature type="compositionally biased region" description="Acidic residues" evidence="1">
    <location>
        <begin position="86"/>
        <end position="95"/>
    </location>
</feature>
<keyword evidence="2" id="KW-0472">Membrane</keyword>
<feature type="compositionally biased region" description="Basic and acidic residues" evidence="1">
    <location>
        <begin position="216"/>
        <end position="228"/>
    </location>
</feature>
<keyword evidence="2" id="KW-0812">Transmembrane</keyword>
<evidence type="ECO:0000313" key="4">
    <source>
        <dbReference type="Proteomes" id="UP000756132"/>
    </source>
</evidence>
<dbReference type="GeneID" id="71983521"/>
<feature type="compositionally biased region" description="Low complexity" evidence="1">
    <location>
        <begin position="257"/>
        <end position="267"/>
    </location>
</feature>
<name>A0A9Q8P5Z2_PASFU</name>
<feature type="region of interest" description="Disordered" evidence="1">
    <location>
        <begin position="500"/>
        <end position="541"/>
    </location>
</feature>
<feature type="region of interest" description="Disordered" evidence="1">
    <location>
        <begin position="434"/>
        <end position="464"/>
    </location>
</feature>
<feature type="region of interest" description="Disordered" evidence="1">
    <location>
        <begin position="1"/>
        <end position="422"/>
    </location>
</feature>
<accession>A0A9Q8P5Z2</accession>
<feature type="compositionally biased region" description="Polar residues" evidence="1">
    <location>
        <begin position="134"/>
        <end position="146"/>
    </location>
</feature>
<feature type="compositionally biased region" description="Polar residues" evidence="1">
    <location>
        <begin position="621"/>
        <end position="647"/>
    </location>
</feature>
<feature type="compositionally biased region" description="Low complexity" evidence="1">
    <location>
        <begin position="521"/>
        <end position="537"/>
    </location>
</feature>
<dbReference type="EMBL" id="CP090164">
    <property type="protein sequence ID" value="UJO14416.1"/>
    <property type="molecule type" value="Genomic_DNA"/>
</dbReference>
<organism evidence="3 4">
    <name type="scientific">Passalora fulva</name>
    <name type="common">Tomato leaf mold</name>
    <name type="synonym">Cladosporium fulvum</name>
    <dbReference type="NCBI Taxonomy" id="5499"/>
    <lineage>
        <taxon>Eukaryota</taxon>
        <taxon>Fungi</taxon>
        <taxon>Dikarya</taxon>
        <taxon>Ascomycota</taxon>
        <taxon>Pezizomycotina</taxon>
        <taxon>Dothideomycetes</taxon>
        <taxon>Dothideomycetidae</taxon>
        <taxon>Mycosphaerellales</taxon>
        <taxon>Mycosphaerellaceae</taxon>
        <taxon>Fulvia</taxon>
    </lineage>
</organism>
<feature type="compositionally biased region" description="Basic residues" evidence="1">
    <location>
        <begin position="815"/>
        <end position="825"/>
    </location>
</feature>
<reference evidence="3" key="2">
    <citation type="journal article" date="2022" name="Microb. Genom.">
        <title>A chromosome-scale genome assembly of the tomato pathogen Cladosporium fulvum reveals a compartmentalized genome architecture and the presence of a dispensable chromosome.</title>
        <authorList>
            <person name="Zaccaron A.Z."/>
            <person name="Chen L.H."/>
            <person name="Samaras A."/>
            <person name="Stergiopoulos I."/>
        </authorList>
    </citation>
    <scope>NUCLEOTIDE SEQUENCE</scope>
    <source>
        <strain evidence="3">Race5_Kim</strain>
    </source>
</reference>
<dbReference type="OMA" id="AMMKHEA"/>
<feature type="compositionally biased region" description="Basic residues" evidence="1">
    <location>
        <begin position="743"/>
        <end position="755"/>
    </location>
</feature>
<feature type="transmembrane region" description="Helical" evidence="2">
    <location>
        <begin position="971"/>
        <end position="994"/>
    </location>
</feature>
<feature type="transmembrane region" description="Helical" evidence="2">
    <location>
        <begin position="897"/>
        <end position="918"/>
    </location>
</feature>
<evidence type="ECO:0000313" key="3">
    <source>
        <dbReference type="EMBL" id="UJO14416.1"/>
    </source>
</evidence>
<proteinExistence type="predicted"/>
<feature type="compositionally biased region" description="Polar residues" evidence="1">
    <location>
        <begin position="692"/>
        <end position="713"/>
    </location>
</feature>